<accession>A0AAV0WD23</accession>
<sequence length="82" mass="9960">MYLNDTELICIAVAFGLNQKKPKQNKRTRWMKEWYKQRAQYSHEKLLNCLRMTEPDDYRNFLRMDATSYENLLKVRGITKIV</sequence>
<name>A0AAV0WD23_9HEMI</name>
<gene>
    <name evidence="1" type="ORF">MEUPH1_LOCUS9784</name>
</gene>
<dbReference type="Proteomes" id="UP001160148">
    <property type="component" value="Unassembled WGS sequence"/>
</dbReference>
<keyword evidence="2" id="KW-1185">Reference proteome</keyword>
<dbReference type="EMBL" id="CARXXK010000002">
    <property type="protein sequence ID" value="CAI6353692.1"/>
    <property type="molecule type" value="Genomic_DNA"/>
</dbReference>
<dbReference type="AlphaFoldDB" id="A0AAV0WD23"/>
<proteinExistence type="predicted"/>
<comment type="caution">
    <text evidence="1">The sequence shown here is derived from an EMBL/GenBank/DDBJ whole genome shotgun (WGS) entry which is preliminary data.</text>
</comment>
<protein>
    <submittedName>
        <fullName evidence="1">Uncharacterized protein</fullName>
    </submittedName>
</protein>
<evidence type="ECO:0000313" key="2">
    <source>
        <dbReference type="Proteomes" id="UP001160148"/>
    </source>
</evidence>
<evidence type="ECO:0000313" key="1">
    <source>
        <dbReference type="EMBL" id="CAI6353692.1"/>
    </source>
</evidence>
<organism evidence="1 2">
    <name type="scientific">Macrosiphum euphorbiae</name>
    <name type="common">potato aphid</name>
    <dbReference type="NCBI Taxonomy" id="13131"/>
    <lineage>
        <taxon>Eukaryota</taxon>
        <taxon>Metazoa</taxon>
        <taxon>Ecdysozoa</taxon>
        <taxon>Arthropoda</taxon>
        <taxon>Hexapoda</taxon>
        <taxon>Insecta</taxon>
        <taxon>Pterygota</taxon>
        <taxon>Neoptera</taxon>
        <taxon>Paraneoptera</taxon>
        <taxon>Hemiptera</taxon>
        <taxon>Sternorrhyncha</taxon>
        <taxon>Aphidomorpha</taxon>
        <taxon>Aphidoidea</taxon>
        <taxon>Aphididae</taxon>
        <taxon>Macrosiphini</taxon>
        <taxon>Macrosiphum</taxon>
    </lineage>
</organism>
<reference evidence="1 2" key="1">
    <citation type="submission" date="2023-01" db="EMBL/GenBank/DDBJ databases">
        <authorList>
            <person name="Whitehead M."/>
        </authorList>
    </citation>
    <scope>NUCLEOTIDE SEQUENCE [LARGE SCALE GENOMIC DNA]</scope>
</reference>